<feature type="region of interest" description="Disordered" evidence="1">
    <location>
        <begin position="281"/>
        <end position="363"/>
    </location>
</feature>
<dbReference type="InterPro" id="IPR014805">
    <property type="entry name" value="SKG6/TOS2-like"/>
</dbReference>
<evidence type="ECO:0000313" key="3">
    <source>
        <dbReference type="EMBL" id="OEJ86162.1"/>
    </source>
</evidence>
<feature type="compositionally biased region" description="Polar residues" evidence="1">
    <location>
        <begin position="466"/>
        <end position="489"/>
    </location>
</feature>
<feature type="compositionally biased region" description="Polar residues" evidence="1">
    <location>
        <begin position="734"/>
        <end position="752"/>
    </location>
</feature>
<comment type="caution">
    <text evidence="3">The sequence shown here is derived from an EMBL/GenBank/DDBJ whole genome shotgun (WGS) entry which is preliminary data.</text>
</comment>
<reference evidence="4" key="1">
    <citation type="journal article" date="2016" name="Genome Announc.">
        <title>Genome sequences of three species of Hanseniaspora isolated from spontaneous wine fermentations.</title>
        <authorList>
            <person name="Sternes P.R."/>
            <person name="Lee D."/>
            <person name="Kutyna D.R."/>
            <person name="Borneman A.R."/>
        </authorList>
    </citation>
    <scope>NUCLEOTIDE SEQUENCE [LARGE SCALE GENOMIC DNA]</scope>
    <source>
        <strain evidence="4">AWRI3579</strain>
    </source>
</reference>
<evidence type="ECO:0000313" key="4">
    <source>
        <dbReference type="Proteomes" id="UP000095728"/>
    </source>
</evidence>
<organism evidence="3 4">
    <name type="scientific">Hanseniaspora osmophila</name>
    <dbReference type="NCBI Taxonomy" id="56408"/>
    <lineage>
        <taxon>Eukaryota</taxon>
        <taxon>Fungi</taxon>
        <taxon>Dikarya</taxon>
        <taxon>Ascomycota</taxon>
        <taxon>Saccharomycotina</taxon>
        <taxon>Saccharomycetes</taxon>
        <taxon>Saccharomycodales</taxon>
        <taxon>Saccharomycodaceae</taxon>
        <taxon>Hanseniaspora</taxon>
    </lineage>
</organism>
<dbReference type="EMBL" id="LPNM01000006">
    <property type="protein sequence ID" value="OEJ86162.1"/>
    <property type="molecule type" value="Genomic_DNA"/>
</dbReference>
<proteinExistence type="predicted"/>
<feature type="region of interest" description="Disordered" evidence="1">
    <location>
        <begin position="381"/>
        <end position="410"/>
    </location>
</feature>
<feature type="compositionally biased region" description="Polar residues" evidence="1">
    <location>
        <begin position="390"/>
        <end position="410"/>
    </location>
</feature>
<feature type="region of interest" description="Disordered" evidence="1">
    <location>
        <begin position="65"/>
        <end position="168"/>
    </location>
</feature>
<keyword evidence="2" id="KW-0472">Membrane</keyword>
<feature type="region of interest" description="Disordered" evidence="1">
    <location>
        <begin position="248"/>
        <end position="269"/>
    </location>
</feature>
<dbReference type="Pfam" id="PF08693">
    <property type="entry name" value="SKG6"/>
    <property type="match status" value="1"/>
</dbReference>
<gene>
    <name evidence="3" type="ORF">AWRI3579_g1106</name>
</gene>
<accession>A0A1E5RGY0</accession>
<evidence type="ECO:0000256" key="2">
    <source>
        <dbReference type="SAM" id="Phobius"/>
    </source>
</evidence>
<feature type="compositionally biased region" description="Polar residues" evidence="1">
    <location>
        <begin position="128"/>
        <end position="168"/>
    </location>
</feature>
<feature type="compositionally biased region" description="Polar residues" evidence="1">
    <location>
        <begin position="498"/>
        <end position="511"/>
    </location>
</feature>
<keyword evidence="2" id="KW-1133">Transmembrane helix</keyword>
<dbReference type="OrthoDB" id="4035953at2759"/>
<feature type="compositionally biased region" description="Basic and acidic residues" evidence="1">
    <location>
        <begin position="314"/>
        <end position="334"/>
    </location>
</feature>
<sequence>MALLPTTITLLKREKCVGSKEKCQKPTASHFNTQVVCATVIPVVVVIIILAIITTVLWRKHKREKLDDNDPDFNGETEFLPEIQENPFHTNYNDKTEYTHGSSPEYKNENSENENDDFDMDDKQENNFYSNLKPPQTRNTTRNFTGASSGSVNQNDISSTHSAGTRHTSATNMSHLNVSGMSGDPFQLPVLSSDNNHRSVEDLRSYVKSFDLGAYTYKPHASIGPLNSGKTSTTNHNSFITQKSLIDNSAPNPMAPMFQKNPYNHSKDSLHNSINILKTRAANTRSPLNPSFAPSTSSGINTQENVIEAIPNKNENEKEQSKDSAQESNEKQLSKEMAGVNLTGANANDEDNDYVSGNGSEEENIRRLKSIYKVYLDRRSVSTPGYGDQLSPSKSETPTTDSIAGNNKHSSVYTSHIKDISNIISEDENENEESEAEMNNDVIEEEEEEEEEEEDVTDPQELGAQKQDTQEISFGNIKPTTSNSTVTHKATNDDETDNANVTPSTNATSSSDMEDISKADKSFAKPKPNGKAPRHTSSIYSERATMFNLNDKSYASHELPQMDLSAYQDQPSSNNSNITSAFVEPQALKDLYQFDNTSQQYYYYDPSSQYHYYYDPQTGNYYFYEPTTQQYYYVDPQTHQQYFYDIQKHQPYYYDTQQNQYFYLSSPSLQQQQQQMPNMNTIPEESLNDQFMPMQPPNLQNLPYHHMHPQTKENLEELPTPSTLTHSDSIHSLTSFKPQSRTGTMTNTNNPFNKAFNPIDNPEISFYSSNAGSTTPMNNYPNTMAESYEDGSKLGPGSKVLPHHLRNSIVMTNPMELSQTMKTYKPAGSFRKNQMFQQQQMFGNQYGADPRVSTLIDDMDMQVPVKLTGNLLPHRMGSKDDLRRQLRE</sequence>
<evidence type="ECO:0000256" key="1">
    <source>
        <dbReference type="SAM" id="MobiDB-lite"/>
    </source>
</evidence>
<dbReference type="AlphaFoldDB" id="A0A1E5RGY0"/>
<protein>
    <submittedName>
        <fullName evidence="3">Protein SKG6</fullName>
    </submittedName>
</protein>
<keyword evidence="2" id="KW-0812">Transmembrane</keyword>
<feature type="region of interest" description="Disordered" evidence="1">
    <location>
        <begin position="734"/>
        <end position="757"/>
    </location>
</feature>
<name>A0A1E5RGY0_9ASCO</name>
<keyword evidence="4" id="KW-1185">Reference proteome</keyword>
<dbReference type="InParanoid" id="A0A1E5RGY0"/>
<feature type="region of interest" description="Disordered" evidence="1">
    <location>
        <begin position="425"/>
        <end position="539"/>
    </location>
</feature>
<feature type="compositionally biased region" description="Acidic residues" evidence="1">
    <location>
        <begin position="425"/>
        <end position="458"/>
    </location>
</feature>
<feature type="transmembrane region" description="Helical" evidence="2">
    <location>
        <begin position="35"/>
        <end position="58"/>
    </location>
</feature>
<dbReference type="FunCoup" id="A0A1E5RGY0">
    <property type="interactions" value="51"/>
</dbReference>
<feature type="compositionally biased region" description="Acidic residues" evidence="1">
    <location>
        <begin position="111"/>
        <end position="122"/>
    </location>
</feature>
<dbReference type="Proteomes" id="UP000095728">
    <property type="component" value="Unassembled WGS sequence"/>
</dbReference>
<dbReference type="STRING" id="56408.A0A1E5RGY0"/>
<feature type="compositionally biased region" description="Polar residues" evidence="1">
    <location>
        <begin position="281"/>
        <end position="305"/>
    </location>
</feature>